<comment type="caution">
    <text evidence="3">The sequence shown here is derived from an EMBL/GenBank/DDBJ whole genome shotgun (WGS) entry which is preliminary data.</text>
</comment>
<dbReference type="SUPFAM" id="SSF56112">
    <property type="entry name" value="Protein kinase-like (PK-like)"/>
    <property type="match status" value="1"/>
</dbReference>
<feature type="region of interest" description="Disordered" evidence="1">
    <location>
        <begin position="1"/>
        <end position="45"/>
    </location>
</feature>
<dbReference type="InterPro" id="IPR000719">
    <property type="entry name" value="Prot_kinase_dom"/>
</dbReference>
<dbReference type="SMART" id="SM00220">
    <property type="entry name" value="S_TKc"/>
    <property type="match status" value="1"/>
</dbReference>
<feature type="compositionally biased region" description="Basic and acidic residues" evidence="1">
    <location>
        <begin position="17"/>
        <end position="27"/>
    </location>
</feature>
<dbReference type="GO" id="GO:0004674">
    <property type="term" value="F:protein serine/threonine kinase activity"/>
    <property type="evidence" value="ECO:0007669"/>
    <property type="project" value="TreeGrafter"/>
</dbReference>
<dbReference type="PROSITE" id="PS00108">
    <property type="entry name" value="PROTEIN_KINASE_ST"/>
    <property type="match status" value="1"/>
</dbReference>
<dbReference type="GO" id="GO:0005524">
    <property type="term" value="F:ATP binding"/>
    <property type="evidence" value="ECO:0007669"/>
    <property type="project" value="InterPro"/>
</dbReference>
<dbReference type="InterPro" id="IPR051681">
    <property type="entry name" value="Ser/Thr_Kinases-Pseudokinases"/>
</dbReference>
<feature type="domain" description="Protein kinase" evidence="2">
    <location>
        <begin position="127"/>
        <end position="389"/>
    </location>
</feature>
<evidence type="ECO:0000259" key="2">
    <source>
        <dbReference type="PROSITE" id="PS50011"/>
    </source>
</evidence>
<dbReference type="InterPro" id="IPR001245">
    <property type="entry name" value="Ser-Thr/Tyr_kinase_cat_dom"/>
</dbReference>
<dbReference type="AlphaFoldDB" id="A0A9P6LA81"/>
<dbReference type="PROSITE" id="PS50011">
    <property type="entry name" value="PROTEIN_KINASE_DOM"/>
    <property type="match status" value="1"/>
</dbReference>
<dbReference type="EMBL" id="WIUZ02000003">
    <property type="protein sequence ID" value="KAF9789525.1"/>
    <property type="molecule type" value="Genomic_DNA"/>
</dbReference>
<reference evidence="3" key="1">
    <citation type="journal article" date="2020" name="Nat. Commun.">
        <title>Large-scale genome sequencing of mycorrhizal fungi provides insights into the early evolution of symbiotic traits.</title>
        <authorList>
            <person name="Miyauchi S."/>
            <person name="Kiss E."/>
            <person name="Kuo A."/>
            <person name="Drula E."/>
            <person name="Kohler A."/>
            <person name="Sanchez-Garcia M."/>
            <person name="Morin E."/>
            <person name="Andreopoulos B."/>
            <person name="Barry K.W."/>
            <person name="Bonito G."/>
            <person name="Buee M."/>
            <person name="Carver A."/>
            <person name="Chen C."/>
            <person name="Cichocki N."/>
            <person name="Clum A."/>
            <person name="Culley D."/>
            <person name="Crous P.W."/>
            <person name="Fauchery L."/>
            <person name="Girlanda M."/>
            <person name="Hayes R.D."/>
            <person name="Keri Z."/>
            <person name="LaButti K."/>
            <person name="Lipzen A."/>
            <person name="Lombard V."/>
            <person name="Magnuson J."/>
            <person name="Maillard F."/>
            <person name="Murat C."/>
            <person name="Nolan M."/>
            <person name="Ohm R.A."/>
            <person name="Pangilinan J."/>
            <person name="Pereira M.F."/>
            <person name="Perotto S."/>
            <person name="Peter M."/>
            <person name="Pfister S."/>
            <person name="Riley R."/>
            <person name="Sitrit Y."/>
            <person name="Stielow J.B."/>
            <person name="Szollosi G."/>
            <person name="Zifcakova L."/>
            <person name="Stursova M."/>
            <person name="Spatafora J.W."/>
            <person name="Tedersoo L."/>
            <person name="Vaario L.M."/>
            <person name="Yamada A."/>
            <person name="Yan M."/>
            <person name="Wang P."/>
            <person name="Xu J."/>
            <person name="Bruns T."/>
            <person name="Baldrian P."/>
            <person name="Vilgalys R."/>
            <person name="Dunand C."/>
            <person name="Henrissat B."/>
            <person name="Grigoriev I.V."/>
            <person name="Hibbett D."/>
            <person name="Nagy L.G."/>
            <person name="Martin F.M."/>
        </authorList>
    </citation>
    <scope>NUCLEOTIDE SEQUENCE</scope>
    <source>
        <strain evidence="3">UH-Tt-Lm1</strain>
    </source>
</reference>
<dbReference type="OrthoDB" id="1668230at2759"/>
<keyword evidence="3" id="KW-0418">Kinase</keyword>
<proteinExistence type="predicted"/>
<dbReference type="InterPro" id="IPR008271">
    <property type="entry name" value="Ser/Thr_kinase_AS"/>
</dbReference>
<evidence type="ECO:0000313" key="3">
    <source>
        <dbReference type="EMBL" id="KAF9789525.1"/>
    </source>
</evidence>
<reference evidence="3" key="2">
    <citation type="submission" date="2020-11" db="EMBL/GenBank/DDBJ databases">
        <authorList>
            <consortium name="DOE Joint Genome Institute"/>
            <person name="Kuo A."/>
            <person name="Miyauchi S."/>
            <person name="Kiss E."/>
            <person name="Drula E."/>
            <person name="Kohler A."/>
            <person name="Sanchez-Garcia M."/>
            <person name="Andreopoulos B."/>
            <person name="Barry K.W."/>
            <person name="Bonito G."/>
            <person name="Buee M."/>
            <person name="Carver A."/>
            <person name="Chen C."/>
            <person name="Cichocki N."/>
            <person name="Clum A."/>
            <person name="Culley D."/>
            <person name="Crous P.W."/>
            <person name="Fauchery L."/>
            <person name="Girlanda M."/>
            <person name="Hayes R."/>
            <person name="Keri Z."/>
            <person name="Labutti K."/>
            <person name="Lipzen A."/>
            <person name="Lombard V."/>
            <person name="Magnuson J."/>
            <person name="Maillard F."/>
            <person name="Morin E."/>
            <person name="Murat C."/>
            <person name="Nolan M."/>
            <person name="Ohm R."/>
            <person name="Pangilinan J."/>
            <person name="Pereira M."/>
            <person name="Perotto S."/>
            <person name="Peter M."/>
            <person name="Riley R."/>
            <person name="Sitrit Y."/>
            <person name="Stielow B."/>
            <person name="Szollosi G."/>
            <person name="Zifcakova L."/>
            <person name="Stursova M."/>
            <person name="Spatafora J.W."/>
            <person name="Tedersoo L."/>
            <person name="Vaario L.-M."/>
            <person name="Yamada A."/>
            <person name="Yan M."/>
            <person name="Wang P."/>
            <person name="Xu J."/>
            <person name="Bruns T."/>
            <person name="Baldrian P."/>
            <person name="Vilgalys R."/>
            <person name="Henrissat B."/>
            <person name="Grigoriev I.V."/>
            <person name="Hibbett D."/>
            <person name="Nagy L.G."/>
            <person name="Martin F.M."/>
        </authorList>
    </citation>
    <scope>NUCLEOTIDE SEQUENCE</scope>
    <source>
        <strain evidence="3">UH-Tt-Lm1</strain>
    </source>
</reference>
<dbReference type="Gene3D" id="1.10.510.10">
    <property type="entry name" value="Transferase(Phosphotransferase) domain 1"/>
    <property type="match status" value="1"/>
</dbReference>
<name>A0A9P6LA81_9AGAM</name>
<dbReference type="InterPro" id="IPR011009">
    <property type="entry name" value="Kinase-like_dom_sf"/>
</dbReference>
<evidence type="ECO:0000256" key="1">
    <source>
        <dbReference type="SAM" id="MobiDB-lite"/>
    </source>
</evidence>
<dbReference type="Pfam" id="PF07714">
    <property type="entry name" value="PK_Tyr_Ser-Thr"/>
    <property type="match status" value="1"/>
</dbReference>
<gene>
    <name evidence="3" type="ORF">BJ322DRAFT_1105377</name>
</gene>
<protein>
    <submittedName>
        <fullName evidence="3">Kinase-like domain-containing protein</fullName>
    </submittedName>
</protein>
<dbReference type="Proteomes" id="UP000736335">
    <property type="component" value="Unassembled WGS sequence"/>
</dbReference>
<organism evidence="3 4">
    <name type="scientific">Thelephora terrestris</name>
    <dbReference type="NCBI Taxonomy" id="56493"/>
    <lineage>
        <taxon>Eukaryota</taxon>
        <taxon>Fungi</taxon>
        <taxon>Dikarya</taxon>
        <taxon>Basidiomycota</taxon>
        <taxon>Agaricomycotina</taxon>
        <taxon>Agaricomycetes</taxon>
        <taxon>Thelephorales</taxon>
        <taxon>Thelephoraceae</taxon>
        <taxon>Thelephora</taxon>
    </lineage>
</organism>
<keyword evidence="4" id="KW-1185">Reference proteome</keyword>
<evidence type="ECO:0000313" key="4">
    <source>
        <dbReference type="Proteomes" id="UP000736335"/>
    </source>
</evidence>
<dbReference type="PANTHER" id="PTHR44329">
    <property type="entry name" value="SERINE/THREONINE-PROTEIN KINASE TNNI3K-RELATED"/>
    <property type="match status" value="1"/>
</dbReference>
<sequence>MSPGIGQGQSKPRPRHVGPEGRSREGSDNDLSDPKVSTSYQWGDLLKPNLPPTDFDAVLSGVLRSPTEMEKIDEGELQSVIDVLGQWMETKDVMDGLGKRCFLSLRDICASRGVLPTLYTMNPVNLQRPGQAVDRGGYGDVWKGDYKGRAVAIKALRNDEERKKIFCCEVIMWKRLSHPNTLPFLGAYINALELVMVSPWMEDGNIREYLLSKPHVNRLSLLVDIAQGVVYLHDMGVVHGDLKGLNILVKDNGRACLADFGFMSIALDPGTTSVTLSAGEKAKGTYPWMSPELFDPTIFDLPKCRLTKESDCYALGMVIYEVLSGRTPFEGIKKWEVPTEVIAGKRPGIPEHSSSMKGPWNLARGCWDHFPRKRPNSRTILDRLQEAFMNTGGITHITSREPGPMLAQGQPAETITDMTLVPVDVSGFYKFNVGVGTRLKRALLAVRAMIKLSGKKSRLP</sequence>
<accession>A0A9P6LA81</accession>
<keyword evidence="3" id="KW-0808">Transferase</keyword>